<dbReference type="InterPro" id="IPR017441">
    <property type="entry name" value="Protein_kinase_ATP_BS"/>
</dbReference>
<accession>A0ABP3FM16</accession>
<feature type="compositionally biased region" description="Gly residues" evidence="10">
    <location>
        <begin position="388"/>
        <end position="398"/>
    </location>
</feature>
<evidence type="ECO:0000256" key="5">
    <source>
        <dbReference type="ARBA" id="ARBA00022777"/>
    </source>
</evidence>
<keyword evidence="6 9" id="KW-0067">ATP-binding</keyword>
<dbReference type="Pfam" id="PF00069">
    <property type="entry name" value="Pkinase"/>
    <property type="match status" value="1"/>
</dbReference>
<proteinExistence type="predicted"/>
<dbReference type="Gene3D" id="1.10.510.10">
    <property type="entry name" value="Transferase(Phosphotransferase) domain 1"/>
    <property type="match status" value="1"/>
</dbReference>
<evidence type="ECO:0000256" key="3">
    <source>
        <dbReference type="ARBA" id="ARBA00022679"/>
    </source>
</evidence>
<feature type="compositionally biased region" description="Low complexity" evidence="10">
    <location>
        <begin position="352"/>
        <end position="387"/>
    </location>
</feature>
<keyword evidence="15" id="KW-1185">Reference proteome</keyword>
<keyword evidence="11" id="KW-0472">Membrane</keyword>
<keyword evidence="8" id="KW-0119">Carbohydrate metabolism</keyword>
<dbReference type="InterPro" id="IPR008271">
    <property type="entry name" value="Ser/Thr_kinase_AS"/>
</dbReference>
<comment type="caution">
    <text evidence="14">The sequence shown here is derived from an EMBL/GenBank/DDBJ whole genome shotgun (WGS) entry which is preliminary data.</text>
</comment>
<feature type="region of interest" description="Disordered" evidence="10">
    <location>
        <begin position="471"/>
        <end position="492"/>
    </location>
</feature>
<dbReference type="RefSeq" id="WP_289848282.1">
    <property type="nucleotide sequence ID" value="NZ_BAAABM010000007.1"/>
</dbReference>
<keyword evidence="3" id="KW-0808">Transferase</keyword>
<dbReference type="Gene3D" id="3.30.200.20">
    <property type="entry name" value="Phosphorylase Kinase, domain 1"/>
    <property type="match status" value="1"/>
</dbReference>
<evidence type="ECO:0000256" key="8">
    <source>
        <dbReference type="ARBA" id="ARBA00023326"/>
    </source>
</evidence>
<dbReference type="EMBL" id="BAAABM010000007">
    <property type="protein sequence ID" value="GAA0318417.1"/>
    <property type="molecule type" value="Genomic_DNA"/>
</dbReference>
<dbReference type="PROSITE" id="PS00108">
    <property type="entry name" value="PROTEIN_KINASE_ST"/>
    <property type="match status" value="1"/>
</dbReference>
<name>A0ABP3FM16_9ACTN</name>
<protein>
    <recommendedName>
        <fullName evidence="1">non-specific serine/threonine protein kinase</fullName>
        <ecNumber evidence="1">2.7.11.1</ecNumber>
    </recommendedName>
</protein>
<feature type="compositionally biased region" description="Pro residues" evidence="10">
    <location>
        <begin position="336"/>
        <end position="351"/>
    </location>
</feature>
<dbReference type="Gene3D" id="2.60.40.10">
    <property type="entry name" value="Immunoglobulins"/>
    <property type="match status" value="1"/>
</dbReference>
<feature type="compositionally biased region" description="Low complexity" evidence="10">
    <location>
        <begin position="321"/>
        <end position="335"/>
    </location>
</feature>
<dbReference type="PROSITE" id="PS50853">
    <property type="entry name" value="FN3"/>
    <property type="match status" value="1"/>
</dbReference>
<dbReference type="PROSITE" id="PS00107">
    <property type="entry name" value="PROTEIN_KINASE_ATP"/>
    <property type="match status" value="1"/>
</dbReference>
<dbReference type="SMART" id="SM00220">
    <property type="entry name" value="S_TKc"/>
    <property type="match status" value="1"/>
</dbReference>
<dbReference type="SUPFAM" id="SSF49265">
    <property type="entry name" value="Fibronectin type III"/>
    <property type="match status" value="1"/>
</dbReference>
<keyword evidence="7" id="KW-0378">Hydrolase</keyword>
<evidence type="ECO:0000256" key="1">
    <source>
        <dbReference type="ARBA" id="ARBA00012513"/>
    </source>
</evidence>
<keyword evidence="8" id="KW-0624">Polysaccharide degradation</keyword>
<dbReference type="CDD" id="cd14014">
    <property type="entry name" value="STKc_PknB_like"/>
    <property type="match status" value="1"/>
</dbReference>
<evidence type="ECO:0000256" key="11">
    <source>
        <dbReference type="SAM" id="Phobius"/>
    </source>
</evidence>
<feature type="binding site" evidence="9">
    <location>
        <position position="37"/>
    </location>
    <ligand>
        <name>ATP</name>
        <dbReference type="ChEBI" id="CHEBI:30616"/>
    </ligand>
</feature>
<dbReference type="PROSITE" id="PS50011">
    <property type="entry name" value="PROTEIN_KINASE_DOM"/>
    <property type="match status" value="1"/>
</dbReference>
<feature type="transmembrane region" description="Helical" evidence="11">
    <location>
        <begin position="443"/>
        <end position="465"/>
    </location>
</feature>
<evidence type="ECO:0000313" key="15">
    <source>
        <dbReference type="Proteomes" id="UP001501822"/>
    </source>
</evidence>
<evidence type="ECO:0000256" key="10">
    <source>
        <dbReference type="SAM" id="MobiDB-lite"/>
    </source>
</evidence>
<keyword evidence="7" id="KW-0326">Glycosidase</keyword>
<dbReference type="InterPro" id="IPR000719">
    <property type="entry name" value="Prot_kinase_dom"/>
</dbReference>
<dbReference type="CDD" id="cd00063">
    <property type="entry name" value="FN3"/>
    <property type="match status" value="1"/>
</dbReference>
<evidence type="ECO:0000259" key="12">
    <source>
        <dbReference type="PROSITE" id="PS50011"/>
    </source>
</evidence>
<dbReference type="PANTHER" id="PTHR43289">
    <property type="entry name" value="MITOGEN-ACTIVATED PROTEIN KINASE KINASE KINASE 20-RELATED"/>
    <property type="match status" value="1"/>
</dbReference>
<keyword evidence="2" id="KW-0723">Serine/threonine-protein kinase</keyword>
<dbReference type="InterPro" id="IPR036116">
    <property type="entry name" value="FN3_sf"/>
</dbReference>
<evidence type="ECO:0000256" key="6">
    <source>
        <dbReference type="ARBA" id="ARBA00022840"/>
    </source>
</evidence>
<dbReference type="SUPFAM" id="SSF56112">
    <property type="entry name" value="Protein kinase-like (PK-like)"/>
    <property type="match status" value="1"/>
</dbReference>
<evidence type="ECO:0000259" key="13">
    <source>
        <dbReference type="PROSITE" id="PS50853"/>
    </source>
</evidence>
<reference evidence="15" key="1">
    <citation type="journal article" date="2019" name="Int. J. Syst. Evol. Microbiol.">
        <title>The Global Catalogue of Microorganisms (GCM) 10K type strain sequencing project: providing services to taxonomists for standard genome sequencing and annotation.</title>
        <authorList>
            <consortium name="The Broad Institute Genomics Platform"/>
            <consortium name="The Broad Institute Genome Sequencing Center for Infectious Disease"/>
            <person name="Wu L."/>
            <person name="Ma J."/>
        </authorList>
    </citation>
    <scope>NUCLEOTIDE SEQUENCE [LARGE SCALE GENOMIC DNA]</scope>
    <source>
        <strain evidence="15">JCM 3146</strain>
    </source>
</reference>
<feature type="region of interest" description="Disordered" evidence="10">
    <location>
        <begin position="319"/>
        <end position="437"/>
    </location>
</feature>
<organism evidence="14 15">
    <name type="scientific">Actinoallomurus spadix</name>
    <dbReference type="NCBI Taxonomy" id="79912"/>
    <lineage>
        <taxon>Bacteria</taxon>
        <taxon>Bacillati</taxon>
        <taxon>Actinomycetota</taxon>
        <taxon>Actinomycetes</taxon>
        <taxon>Streptosporangiales</taxon>
        <taxon>Thermomonosporaceae</taxon>
        <taxon>Actinoallomurus</taxon>
    </lineage>
</organism>
<evidence type="ECO:0000313" key="14">
    <source>
        <dbReference type="EMBL" id="GAA0318417.1"/>
    </source>
</evidence>
<dbReference type="Proteomes" id="UP001501822">
    <property type="component" value="Unassembled WGS sequence"/>
</dbReference>
<feature type="region of interest" description="Disordered" evidence="10">
    <location>
        <begin position="276"/>
        <end position="306"/>
    </location>
</feature>
<keyword evidence="11" id="KW-0812">Transmembrane</keyword>
<evidence type="ECO:0000256" key="7">
    <source>
        <dbReference type="ARBA" id="ARBA00023295"/>
    </source>
</evidence>
<evidence type="ECO:0000256" key="9">
    <source>
        <dbReference type="PROSITE-ProRule" id="PRU10141"/>
    </source>
</evidence>
<dbReference type="EC" id="2.7.11.1" evidence="1"/>
<feature type="domain" description="Protein kinase" evidence="12">
    <location>
        <begin position="8"/>
        <end position="272"/>
    </location>
</feature>
<keyword evidence="5" id="KW-0418">Kinase</keyword>
<keyword evidence="11" id="KW-1133">Transmembrane helix</keyword>
<evidence type="ECO:0000256" key="2">
    <source>
        <dbReference type="ARBA" id="ARBA00022527"/>
    </source>
</evidence>
<dbReference type="InterPro" id="IPR013783">
    <property type="entry name" value="Ig-like_fold"/>
</dbReference>
<keyword evidence="4 9" id="KW-0547">Nucleotide-binding</keyword>
<sequence length="599" mass="61961">MNDQVPGYRILERVGEGGFSVVYRALQERLNRVVALKVLSVEDVDDDTMRRFERECQITGRLTGHPNVVTVLDTGMTSGGRPFIAMDYFERGSLRDRLSREGPLPLQDVLRAGVKIAGALAATHEAGVLHRDVKPQNILVSKYGEPALADFGIARLAGSSEVTHTTAFTPHHAAPEVVNGEQPGVTADVYSLASSMYQLLAGGPAFKSTGSSNGIGALMMRILNEPPPPIQRQDVPQQVYDVIAKAMAKTPAQRYPSAVEFAGRLQQLQAELGLPVTEPAGSDSITAPPAPTPYIPEQDHSGLTGPGFELLARQYAPPHLPAAHPDAAGPAAGPAPASPPAAAPRPAPPRAPDAGPSRAPSAGAPQAASSGPARTPGPGPTGAFDAGRAGGRGAGPVQGAGQRPPVPVPRPREATPRTLPETADPLDLARVGGGDRKGRPGAVVAGVLAGVVVIAGAGIGGFLLFGNTGDGTKDKPTPTPTAPQTHASSAPVAVPSQVMIAATPRDLRATDKGQIVVLRWKLAKNNNYPIWVQQSDGSPTQAPPQALPPRSTTMTVSGLDARKGYCFTVGALVALGQSDGQSATIAWSKPKCIRGATAH</sequence>
<dbReference type="PANTHER" id="PTHR43289:SF6">
    <property type="entry name" value="SERINE_THREONINE-PROTEIN KINASE NEKL-3"/>
    <property type="match status" value="1"/>
</dbReference>
<feature type="domain" description="Fibronectin type-III" evidence="13">
    <location>
        <begin position="503"/>
        <end position="591"/>
    </location>
</feature>
<dbReference type="InterPro" id="IPR011009">
    <property type="entry name" value="Kinase-like_dom_sf"/>
</dbReference>
<dbReference type="InterPro" id="IPR003961">
    <property type="entry name" value="FN3_dom"/>
</dbReference>
<evidence type="ECO:0000256" key="4">
    <source>
        <dbReference type="ARBA" id="ARBA00022741"/>
    </source>
</evidence>
<gene>
    <name evidence="14" type="ORF">GCM10010151_05340</name>
</gene>